<dbReference type="AlphaFoldDB" id="A0A0D0DUQ2"/>
<reference evidence="2" key="2">
    <citation type="submission" date="2015-01" db="EMBL/GenBank/DDBJ databases">
        <title>Evolutionary Origins and Diversification of the Mycorrhizal Mutualists.</title>
        <authorList>
            <consortium name="DOE Joint Genome Institute"/>
            <consortium name="Mycorrhizal Genomics Consortium"/>
            <person name="Kohler A."/>
            <person name="Kuo A."/>
            <person name="Nagy L.G."/>
            <person name="Floudas D."/>
            <person name="Copeland A."/>
            <person name="Barry K.W."/>
            <person name="Cichocki N."/>
            <person name="Veneault-Fourrey C."/>
            <person name="LaButti K."/>
            <person name="Lindquist E.A."/>
            <person name="Lipzen A."/>
            <person name="Lundell T."/>
            <person name="Morin E."/>
            <person name="Murat C."/>
            <person name="Riley R."/>
            <person name="Ohm R."/>
            <person name="Sun H."/>
            <person name="Tunlid A."/>
            <person name="Henrissat B."/>
            <person name="Grigoriev I.V."/>
            <person name="Hibbett D.S."/>
            <person name="Martin F."/>
        </authorList>
    </citation>
    <scope>NUCLEOTIDE SEQUENCE [LARGE SCALE GENOMIC DNA]</scope>
    <source>
        <strain evidence="2">Ve08.2h10</strain>
    </source>
</reference>
<keyword evidence="2" id="KW-1185">Reference proteome</keyword>
<dbReference type="PANTHER" id="PTHR36166">
    <property type="entry name" value="CHROMOSOME 9, WHOLE GENOME SHOTGUN SEQUENCE"/>
    <property type="match status" value="1"/>
</dbReference>
<dbReference type="SUPFAM" id="SSF55961">
    <property type="entry name" value="Bet v1-like"/>
    <property type="match status" value="1"/>
</dbReference>
<dbReference type="Proteomes" id="UP000054538">
    <property type="component" value="Unassembled WGS sequence"/>
</dbReference>
<dbReference type="Gene3D" id="3.30.530.20">
    <property type="match status" value="1"/>
</dbReference>
<dbReference type="OrthoDB" id="509124at2759"/>
<reference evidence="1 2" key="1">
    <citation type="submission" date="2014-04" db="EMBL/GenBank/DDBJ databases">
        <authorList>
            <consortium name="DOE Joint Genome Institute"/>
            <person name="Kuo A."/>
            <person name="Kohler A."/>
            <person name="Jargeat P."/>
            <person name="Nagy L.G."/>
            <person name="Floudas D."/>
            <person name="Copeland A."/>
            <person name="Barry K.W."/>
            <person name="Cichocki N."/>
            <person name="Veneault-Fourrey C."/>
            <person name="LaButti K."/>
            <person name="Lindquist E.A."/>
            <person name="Lipzen A."/>
            <person name="Lundell T."/>
            <person name="Morin E."/>
            <person name="Murat C."/>
            <person name="Sun H."/>
            <person name="Tunlid A."/>
            <person name="Henrissat B."/>
            <person name="Grigoriev I.V."/>
            <person name="Hibbett D.S."/>
            <person name="Martin F."/>
            <person name="Nordberg H.P."/>
            <person name="Cantor M.N."/>
            <person name="Hua S.X."/>
        </authorList>
    </citation>
    <scope>NUCLEOTIDE SEQUENCE [LARGE SCALE GENOMIC DNA]</scope>
    <source>
        <strain evidence="1 2">Ve08.2h10</strain>
    </source>
</reference>
<gene>
    <name evidence="1" type="ORF">PAXRUDRAFT_550292</name>
</gene>
<dbReference type="CDD" id="cd07822">
    <property type="entry name" value="SRPBCC_4"/>
    <property type="match status" value="1"/>
</dbReference>
<dbReference type="HOGENOM" id="CLU_069867_6_0_1"/>
<dbReference type="InParanoid" id="A0A0D0DUQ2"/>
<proteinExistence type="predicted"/>
<dbReference type="InterPro" id="IPR023393">
    <property type="entry name" value="START-like_dom_sf"/>
</dbReference>
<name>A0A0D0DUQ2_9AGAM</name>
<accession>A0A0D0DUQ2</accession>
<protein>
    <recommendedName>
        <fullName evidence="3">Coenzyme Q-binding protein COQ10 START domain-containing protein</fullName>
    </recommendedName>
</protein>
<dbReference type="PANTHER" id="PTHR36166:SF1">
    <property type="entry name" value="SRPBCC DOMAIN-CONTAINING PROTEIN"/>
    <property type="match status" value="1"/>
</dbReference>
<evidence type="ECO:0000313" key="1">
    <source>
        <dbReference type="EMBL" id="KIK92866.1"/>
    </source>
</evidence>
<evidence type="ECO:0008006" key="3">
    <source>
        <dbReference type="Google" id="ProtNLM"/>
    </source>
</evidence>
<evidence type="ECO:0000313" key="2">
    <source>
        <dbReference type="Proteomes" id="UP000054538"/>
    </source>
</evidence>
<dbReference type="EMBL" id="KN825236">
    <property type="protein sequence ID" value="KIK92866.1"/>
    <property type="molecule type" value="Genomic_DNA"/>
</dbReference>
<sequence>MASNTGLPPLASNGVFSASASIVIDAPRDLVWEVLMDWKSYHEWNPFVRGQCLTDALKNPLPPSQQTPRAGAHLLIYPVHIPASFDPPKIFPASSAFEVITTLDPQNYRCAWKNVEWSSWILDAERWQALVEVVEDGRKKTRYETIEVFSGLLAYPIRYLLGSGLQGGFSAMAQGLKTRSEEKHSQQFPVRVVWYLATAAPKSIPLWTPSTLYCMSNT</sequence>
<organism evidence="1 2">
    <name type="scientific">Paxillus rubicundulus Ve08.2h10</name>
    <dbReference type="NCBI Taxonomy" id="930991"/>
    <lineage>
        <taxon>Eukaryota</taxon>
        <taxon>Fungi</taxon>
        <taxon>Dikarya</taxon>
        <taxon>Basidiomycota</taxon>
        <taxon>Agaricomycotina</taxon>
        <taxon>Agaricomycetes</taxon>
        <taxon>Agaricomycetidae</taxon>
        <taxon>Boletales</taxon>
        <taxon>Paxilineae</taxon>
        <taxon>Paxillaceae</taxon>
        <taxon>Paxillus</taxon>
    </lineage>
</organism>